<dbReference type="AlphaFoldDB" id="A0A9P5PX35"/>
<reference evidence="1" key="1">
    <citation type="submission" date="2020-11" db="EMBL/GenBank/DDBJ databases">
        <authorList>
            <consortium name="DOE Joint Genome Institute"/>
            <person name="Ahrendt S."/>
            <person name="Riley R."/>
            <person name="Andreopoulos W."/>
            <person name="Labutti K."/>
            <person name="Pangilinan J."/>
            <person name="Ruiz-Duenas F.J."/>
            <person name="Barrasa J.M."/>
            <person name="Sanchez-Garcia M."/>
            <person name="Camarero S."/>
            <person name="Miyauchi S."/>
            <person name="Serrano A."/>
            <person name="Linde D."/>
            <person name="Babiker R."/>
            <person name="Drula E."/>
            <person name="Ayuso-Fernandez I."/>
            <person name="Pacheco R."/>
            <person name="Padilla G."/>
            <person name="Ferreira P."/>
            <person name="Barriuso J."/>
            <person name="Kellner H."/>
            <person name="Castanera R."/>
            <person name="Alfaro M."/>
            <person name="Ramirez L."/>
            <person name="Pisabarro A.G."/>
            <person name="Kuo A."/>
            <person name="Tritt A."/>
            <person name="Lipzen A."/>
            <person name="He G."/>
            <person name="Yan M."/>
            <person name="Ng V."/>
            <person name="Cullen D."/>
            <person name="Martin F."/>
            <person name="Rosso M.-N."/>
            <person name="Henrissat B."/>
            <person name="Hibbett D."/>
            <person name="Martinez A.T."/>
            <person name="Grigoriev I.V."/>
        </authorList>
    </citation>
    <scope>NUCLEOTIDE SEQUENCE</scope>
    <source>
        <strain evidence="1">AH 40177</strain>
    </source>
</reference>
<gene>
    <name evidence="1" type="ORF">BDP27DRAFT_1419695</name>
</gene>
<evidence type="ECO:0000313" key="2">
    <source>
        <dbReference type="Proteomes" id="UP000772434"/>
    </source>
</evidence>
<protein>
    <submittedName>
        <fullName evidence="1">Uncharacterized protein</fullName>
    </submittedName>
</protein>
<dbReference type="Proteomes" id="UP000772434">
    <property type="component" value="Unassembled WGS sequence"/>
</dbReference>
<name>A0A9P5PX35_9AGAR</name>
<evidence type="ECO:0000313" key="1">
    <source>
        <dbReference type="EMBL" id="KAF9070672.1"/>
    </source>
</evidence>
<organism evidence="1 2">
    <name type="scientific">Rhodocollybia butyracea</name>
    <dbReference type="NCBI Taxonomy" id="206335"/>
    <lineage>
        <taxon>Eukaryota</taxon>
        <taxon>Fungi</taxon>
        <taxon>Dikarya</taxon>
        <taxon>Basidiomycota</taxon>
        <taxon>Agaricomycotina</taxon>
        <taxon>Agaricomycetes</taxon>
        <taxon>Agaricomycetidae</taxon>
        <taxon>Agaricales</taxon>
        <taxon>Marasmiineae</taxon>
        <taxon>Omphalotaceae</taxon>
        <taxon>Rhodocollybia</taxon>
    </lineage>
</organism>
<accession>A0A9P5PX35</accession>
<dbReference type="EMBL" id="JADNRY010000038">
    <property type="protein sequence ID" value="KAF9070672.1"/>
    <property type="molecule type" value="Genomic_DNA"/>
</dbReference>
<proteinExistence type="predicted"/>
<keyword evidence="2" id="KW-1185">Reference proteome</keyword>
<dbReference type="OrthoDB" id="10490277at2759"/>
<comment type="caution">
    <text evidence="1">The sequence shown here is derived from an EMBL/GenBank/DDBJ whole genome shotgun (WGS) entry which is preliminary data.</text>
</comment>
<sequence>MASEPESNELFQSINAVNEFDSLLQTILTDVSIHITLAPHRESPASGIHSLYNIPMLCSELLCQSGATMAPLNSLICALKRELNINTEAAATLPPELYEALLDEEHTYLATTVVPDISIRIISQVQGFRFLGPLRNATTNSLQRSLFTDVLAMDFSSISVQSFLTSYERSPFIPFIHHQHFIIILINAPVYAVQVSLSSSQYNLPSSEGGIVCSQRDHIALASEFSPSNQNLSSPREGMVNYRRECVALASEFSPSNQNLSSPREGMVNSRRERVALVSHPYQTVDRRRPHPPLHSSFSLTSVSDASIENHWLSTDNSRIQISAPLANTIREACEGFDIPYLSVQFEQHRGVNASLFEIVQLCQRAGHLLHALGYRSAKGSLASQSYTYMNGRTQSFSDILAELGWNPKEYIKKRNLFSWAEDAVQSKSWKNRVLLSSSREKSLMPTALKTWRQMVYLWGDPGFIATKQQLDPRSKNAIERDAARLRQKHMKDFRSDIENSIE</sequence>